<sequence length="505" mass="57892">MLATDKTLTHLELANLVVKSLHKVGSVHVNPRCSHQVTLLLYDTQIWGLAKNGLSLEITVEDTKTSGVVYAKRLAPSPFTLDRPADFDHLPITNINENGIRALLYRLAKNRALLKMASIEAVTNSVELRDANGLRIAKVDVVTPVGLPEQWLRIFVMPGEDHKEMVMEMSKHLKGRLISDSNWDIWESVMRRQSRRRFDYTDYLSLSCSKDDDPLVKLNSKITGLIRRMELNTNGAAKDLDLEFCHDLRVDIRRMRVATQLTHYLIPKNASHKTKSARSSILFTLKEFQRICGEQRDLDVLLSSTVGQRLARDSSHSALLEELVERRALAHKGLEVALDEMVIKEIAKSWTTLYLRLTGDIRSNPLHLSMEEFTKIAIKGASREFLHQARVTKKSMTHEQMHRWRKQAKNLRYTLELFESLIDAKLFGRALDELRIIQDRLGEFQDKEVTIQILAKCRSLTYEHGLLEELSQERDRSFTSCSQLLIDPGKETPVNRLRQTLKKIG</sequence>
<keyword evidence="3" id="KW-1185">Reference proteome</keyword>
<dbReference type="EMBL" id="FQUL01000021">
    <property type="protein sequence ID" value="SHE74976.1"/>
    <property type="molecule type" value="Genomic_DNA"/>
</dbReference>
<evidence type="ECO:0000313" key="2">
    <source>
        <dbReference type="EMBL" id="SHE74976.1"/>
    </source>
</evidence>
<dbReference type="InterPro" id="IPR007899">
    <property type="entry name" value="CHAD_dom"/>
</dbReference>
<protein>
    <submittedName>
        <fullName evidence="2">CHAD domain-containing protein</fullName>
    </submittedName>
</protein>
<dbReference type="PANTHER" id="PTHR39339:SF1">
    <property type="entry name" value="CHAD DOMAIN-CONTAINING PROTEIN"/>
    <property type="match status" value="1"/>
</dbReference>
<dbReference type="STRING" id="1121881.SAMN02745225_01502"/>
<name>A0A1M4W191_9ACTN</name>
<dbReference type="Gene3D" id="1.40.20.10">
    <property type="entry name" value="CHAD domain"/>
    <property type="match status" value="1"/>
</dbReference>
<evidence type="ECO:0000313" key="3">
    <source>
        <dbReference type="Proteomes" id="UP000184295"/>
    </source>
</evidence>
<feature type="domain" description="CHAD" evidence="1">
    <location>
        <begin position="211"/>
        <end position="496"/>
    </location>
</feature>
<dbReference type="AlphaFoldDB" id="A0A1M4W191"/>
<reference evidence="3" key="1">
    <citation type="submission" date="2016-11" db="EMBL/GenBank/DDBJ databases">
        <authorList>
            <person name="Varghese N."/>
            <person name="Submissions S."/>
        </authorList>
    </citation>
    <scope>NUCLEOTIDE SEQUENCE [LARGE SCALE GENOMIC DNA]</scope>
    <source>
        <strain evidence="3">DSM 19514</strain>
    </source>
</reference>
<dbReference type="OrthoDB" id="9777271at2"/>
<gene>
    <name evidence="2" type="ORF">SAMN02745225_01502</name>
</gene>
<organism evidence="2 3">
    <name type="scientific">Ferrithrix thermotolerans DSM 19514</name>
    <dbReference type="NCBI Taxonomy" id="1121881"/>
    <lineage>
        <taxon>Bacteria</taxon>
        <taxon>Bacillati</taxon>
        <taxon>Actinomycetota</taxon>
        <taxon>Acidimicrobiia</taxon>
        <taxon>Acidimicrobiales</taxon>
        <taxon>Acidimicrobiaceae</taxon>
        <taxon>Ferrithrix</taxon>
    </lineage>
</organism>
<dbReference type="PROSITE" id="PS51708">
    <property type="entry name" value="CHAD"/>
    <property type="match status" value="1"/>
</dbReference>
<proteinExistence type="predicted"/>
<dbReference type="Pfam" id="PF05235">
    <property type="entry name" value="CHAD"/>
    <property type="match status" value="1"/>
</dbReference>
<evidence type="ECO:0000259" key="1">
    <source>
        <dbReference type="PROSITE" id="PS51708"/>
    </source>
</evidence>
<dbReference type="Proteomes" id="UP000184295">
    <property type="component" value="Unassembled WGS sequence"/>
</dbReference>
<dbReference type="InterPro" id="IPR038186">
    <property type="entry name" value="CHAD_dom_sf"/>
</dbReference>
<dbReference type="PANTHER" id="PTHR39339">
    <property type="entry name" value="SLR1444 PROTEIN"/>
    <property type="match status" value="1"/>
</dbReference>
<dbReference type="RefSeq" id="WP_072790782.1">
    <property type="nucleotide sequence ID" value="NZ_FQUL01000021.1"/>
</dbReference>
<dbReference type="SMART" id="SM00880">
    <property type="entry name" value="CHAD"/>
    <property type="match status" value="1"/>
</dbReference>
<accession>A0A1M4W191</accession>